<dbReference type="PANTHER" id="PTHR11579">
    <property type="entry name" value="PROTEIN-L-ISOASPARTATE O-METHYLTRANSFERASE"/>
    <property type="match status" value="1"/>
</dbReference>
<dbReference type="Proteomes" id="UP000000377">
    <property type="component" value="Chromosome"/>
</dbReference>
<evidence type="ECO:0000256" key="5">
    <source>
        <dbReference type="ARBA" id="ARBA00022490"/>
    </source>
</evidence>
<dbReference type="Pfam" id="PF01135">
    <property type="entry name" value="PCMT"/>
    <property type="match status" value="1"/>
</dbReference>
<evidence type="ECO:0000313" key="13">
    <source>
        <dbReference type="EMBL" id="ADI10614.1"/>
    </source>
</evidence>
<keyword evidence="7 13" id="KW-0808">Transferase</keyword>
<dbReference type="GO" id="GO:0004719">
    <property type="term" value="F:protein-L-isoaspartate (D-aspartate) O-methyltransferase activity"/>
    <property type="evidence" value="ECO:0007669"/>
    <property type="project" value="UniProtKB-EC"/>
</dbReference>
<evidence type="ECO:0000256" key="4">
    <source>
        <dbReference type="ARBA" id="ARBA00013346"/>
    </source>
</evidence>
<dbReference type="PATRIC" id="fig|749414.3.peg.7705"/>
<dbReference type="PANTHER" id="PTHR11579:SF0">
    <property type="entry name" value="PROTEIN-L-ISOASPARTATE(D-ASPARTATE) O-METHYLTRANSFERASE"/>
    <property type="match status" value="1"/>
</dbReference>
<organism evidence="13 14">
    <name type="scientific">Streptomyces bingchenggensis (strain BCW-1)</name>
    <dbReference type="NCBI Taxonomy" id="749414"/>
    <lineage>
        <taxon>Bacteria</taxon>
        <taxon>Bacillati</taxon>
        <taxon>Actinomycetota</taxon>
        <taxon>Actinomycetes</taxon>
        <taxon>Kitasatosporales</taxon>
        <taxon>Streptomycetaceae</taxon>
        <taxon>Streptomyces</taxon>
    </lineage>
</organism>
<keyword evidence="14" id="KW-1185">Reference proteome</keyword>
<evidence type="ECO:0000256" key="12">
    <source>
        <dbReference type="SAM" id="MobiDB-lite"/>
    </source>
</evidence>
<evidence type="ECO:0000256" key="6">
    <source>
        <dbReference type="ARBA" id="ARBA00022603"/>
    </source>
</evidence>
<evidence type="ECO:0000256" key="3">
    <source>
        <dbReference type="ARBA" id="ARBA00011890"/>
    </source>
</evidence>
<evidence type="ECO:0000256" key="8">
    <source>
        <dbReference type="ARBA" id="ARBA00022691"/>
    </source>
</evidence>
<dbReference type="KEGG" id="sbh:SBI_07494"/>
<gene>
    <name evidence="13" type="ordered locus">SBI_07494</name>
</gene>
<dbReference type="eggNOG" id="COG2518">
    <property type="taxonomic scope" value="Bacteria"/>
</dbReference>
<keyword evidence="6 13" id="KW-0489">Methyltransferase</keyword>
<dbReference type="GO" id="GO:0032259">
    <property type="term" value="P:methylation"/>
    <property type="evidence" value="ECO:0007669"/>
    <property type="project" value="UniProtKB-KW"/>
</dbReference>
<dbReference type="InterPro" id="IPR000682">
    <property type="entry name" value="PCMT"/>
</dbReference>
<dbReference type="STRING" id="749414.SBI_07494"/>
<dbReference type="EC" id="2.1.1.77" evidence="3"/>
<sequence>MITEVPSADELRQHMADHLVRAGWVRTKPWRAAFLSVPRHEFVPEFSVRAQGSLHRYSKGDPAWLVTAYRDVSLLTQFNRDGIATSSSTQPSLMAHMLEALDVQDADTVLEIGAGTGYNAALLSHRLGSDNVVTVDVDPDLVAVAKTRLREAGYEPTLVVGDGTVGCPERAPYDRLLATCGVGRIPNAWREQVRPGGVIVANIGCGIARLSVTADHSADGRFLPELANFMTARSSPDTVGTATGRLVQPLLTWSDQAREITIPASLDAAMPQLLASLVQPGVVEFALADDDGRQMRCLFDPVTSSWARIAMTGVQSARLDHGGPRDLWAEREPLISYWRDAGRPGHDRYGLSVSVDGAHTLWLDEPEGASWRLSDRRRPERSPRPAPWPASVLRPAPTGRPGDRGGEGHSKDGPNRP</sequence>
<dbReference type="EMBL" id="CP002047">
    <property type="protein sequence ID" value="ADI10614.1"/>
    <property type="molecule type" value="Genomic_DNA"/>
</dbReference>
<evidence type="ECO:0000256" key="11">
    <source>
        <dbReference type="ARBA" id="ARBA00031350"/>
    </source>
</evidence>
<comment type="similarity">
    <text evidence="2">Belongs to the methyltransferase superfamily. L-isoaspartyl/D-aspartyl protein methyltransferase family.</text>
</comment>
<evidence type="ECO:0000313" key="14">
    <source>
        <dbReference type="Proteomes" id="UP000000377"/>
    </source>
</evidence>
<dbReference type="AlphaFoldDB" id="D7C996"/>
<accession>D7C996</accession>
<protein>
    <recommendedName>
        <fullName evidence="4">Protein-L-isoaspartate O-methyltransferase</fullName>
        <ecNumber evidence="3">2.1.1.77</ecNumber>
    </recommendedName>
    <alternativeName>
        <fullName evidence="11">L-isoaspartyl protein carboxyl methyltransferase</fullName>
    </alternativeName>
    <alternativeName>
        <fullName evidence="9">Protein L-isoaspartyl methyltransferase</fullName>
    </alternativeName>
    <alternativeName>
        <fullName evidence="10">Protein-beta-aspartate methyltransferase</fullName>
    </alternativeName>
</protein>
<dbReference type="RefSeq" id="WP_014180064.1">
    <property type="nucleotide sequence ID" value="NC_016582.1"/>
</dbReference>
<evidence type="ECO:0000256" key="9">
    <source>
        <dbReference type="ARBA" id="ARBA00030757"/>
    </source>
</evidence>
<evidence type="ECO:0000256" key="7">
    <source>
        <dbReference type="ARBA" id="ARBA00022679"/>
    </source>
</evidence>
<evidence type="ECO:0000256" key="2">
    <source>
        <dbReference type="ARBA" id="ARBA00005369"/>
    </source>
</evidence>
<dbReference type="GO" id="GO:0005737">
    <property type="term" value="C:cytoplasm"/>
    <property type="evidence" value="ECO:0007669"/>
    <property type="project" value="UniProtKB-SubCell"/>
</dbReference>
<evidence type="ECO:0000256" key="10">
    <source>
        <dbReference type="ARBA" id="ARBA00031323"/>
    </source>
</evidence>
<dbReference type="Gene3D" id="3.40.50.150">
    <property type="entry name" value="Vaccinia Virus protein VP39"/>
    <property type="match status" value="1"/>
</dbReference>
<comment type="subcellular location">
    <subcellularLocation>
        <location evidence="1">Cytoplasm</location>
    </subcellularLocation>
</comment>
<proteinExistence type="inferred from homology"/>
<feature type="compositionally biased region" description="Basic and acidic residues" evidence="12">
    <location>
        <begin position="373"/>
        <end position="383"/>
    </location>
</feature>
<keyword evidence="5" id="KW-0963">Cytoplasm</keyword>
<dbReference type="CDD" id="cd02440">
    <property type="entry name" value="AdoMet_MTases"/>
    <property type="match status" value="1"/>
</dbReference>
<reference evidence="13 14" key="1">
    <citation type="journal article" date="2010" name="J. Bacteriol.">
        <title>Genome sequence of the milbemycin-producing bacterium Streptomyces bingchenggensis.</title>
        <authorList>
            <person name="Wang X.J."/>
            <person name="Yan Y.J."/>
            <person name="Zhang B."/>
            <person name="An J."/>
            <person name="Wang J.J."/>
            <person name="Tian J."/>
            <person name="Jiang L."/>
            <person name="Chen Y.H."/>
            <person name="Huang S.X."/>
            <person name="Yin M."/>
            <person name="Zhang J."/>
            <person name="Gao A.L."/>
            <person name="Liu C.X."/>
            <person name="Zhu Z.X."/>
            <person name="Xiang W.S."/>
        </authorList>
    </citation>
    <scope>NUCLEOTIDE SEQUENCE [LARGE SCALE GENOMIC DNA]</scope>
    <source>
        <strain evidence="13 14">BCW-1</strain>
    </source>
</reference>
<keyword evidence="8" id="KW-0949">S-adenosyl-L-methionine</keyword>
<dbReference type="HOGENOM" id="CLU_037629_0_1_11"/>
<evidence type="ECO:0000256" key="1">
    <source>
        <dbReference type="ARBA" id="ARBA00004496"/>
    </source>
</evidence>
<feature type="region of interest" description="Disordered" evidence="12">
    <location>
        <begin position="371"/>
        <end position="417"/>
    </location>
</feature>
<feature type="compositionally biased region" description="Basic and acidic residues" evidence="12">
    <location>
        <begin position="401"/>
        <end position="417"/>
    </location>
</feature>
<dbReference type="InterPro" id="IPR029063">
    <property type="entry name" value="SAM-dependent_MTases_sf"/>
</dbReference>
<dbReference type="SUPFAM" id="SSF53335">
    <property type="entry name" value="S-adenosyl-L-methionine-dependent methyltransferases"/>
    <property type="match status" value="1"/>
</dbReference>
<name>D7C996_STRBB</name>